<comment type="caution">
    <text evidence="3">The sequence shown here is derived from an EMBL/GenBank/DDBJ whole genome shotgun (WGS) entry which is preliminary data.</text>
</comment>
<evidence type="ECO:0000313" key="3">
    <source>
        <dbReference type="EMBL" id="KAJ3050137.1"/>
    </source>
</evidence>
<sequence length="119" mass="13203">MAPPKTPRTKGTTLPRDKERNQETPRYRFFLAILILIIGGGLFAFLLFGDKFALNDLSVSRSGAESKTVANTDILPTDKPTDKPSEFDNTHPASQINGDRNPSIASEDYLDFAEMCVRI</sequence>
<feature type="compositionally biased region" description="Basic and acidic residues" evidence="1">
    <location>
        <begin position="79"/>
        <end position="89"/>
    </location>
</feature>
<dbReference type="EMBL" id="JADGJD010000550">
    <property type="protein sequence ID" value="KAJ3050137.1"/>
    <property type="molecule type" value="Genomic_DNA"/>
</dbReference>
<keyword evidence="4" id="KW-1185">Reference proteome</keyword>
<keyword evidence="2" id="KW-0472">Membrane</keyword>
<reference evidence="3" key="1">
    <citation type="submission" date="2020-05" db="EMBL/GenBank/DDBJ databases">
        <title>Phylogenomic resolution of chytrid fungi.</title>
        <authorList>
            <person name="Stajich J.E."/>
            <person name="Amses K."/>
            <person name="Simmons R."/>
            <person name="Seto K."/>
            <person name="Myers J."/>
            <person name="Bonds A."/>
            <person name="Quandt C.A."/>
            <person name="Barry K."/>
            <person name="Liu P."/>
            <person name="Grigoriev I."/>
            <person name="Longcore J.E."/>
            <person name="James T.Y."/>
        </authorList>
    </citation>
    <scope>NUCLEOTIDE SEQUENCE</scope>
    <source>
        <strain evidence="3">JEL0318</strain>
    </source>
</reference>
<evidence type="ECO:0000256" key="1">
    <source>
        <dbReference type="SAM" id="MobiDB-lite"/>
    </source>
</evidence>
<proteinExistence type="predicted"/>
<gene>
    <name evidence="3" type="ORF">HK097_008896</name>
</gene>
<dbReference type="AlphaFoldDB" id="A0AAD5S9P4"/>
<keyword evidence="2" id="KW-1133">Transmembrane helix</keyword>
<dbReference type="Proteomes" id="UP001212841">
    <property type="component" value="Unassembled WGS sequence"/>
</dbReference>
<feature type="region of interest" description="Disordered" evidence="1">
    <location>
        <begin position="65"/>
        <end position="103"/>
    </location>
</feature>
<keyword evidence="2" id="KW-0812">Transmembrane</keyword>
<organism evidence="3 4">
    <name type="scientific">Rhizophlyctis rosea</name>
    <dbReference type="NCBI Taxonomy" id="64517"/>
    <lineage>
        <taxon>Eukaryota</taxon>
        <taxon>Fungi</taxon>
        <taxon>Fungi incertae sedis</taxon>
        <taxon>Chytridiomycota</taxon>
        <taxon>Chytridiomycota incertae sedis</taxon>
        <taxon>Chytridiomycetes</taxon>
        <taxon>Rhizophlyctidales</taxon>
        <taxon>Rhizophlyctidaceae</taxon>
        <taxon>Rhizophlyctis</taxon>
    </lineage>
</organism>
<feature type="compositionally biased region" description="Polar residues" evidence="1">
    <location>
        <begin position="91"/>
        <end position="103"/>
    </location>
</feature>
<feature type="region of interest" description="Disordered" evidence="1">
    <location>
        <begin position="1"/>
        <end position="21"/>
    </location>
</feature>
<evidence type="ECO:0000313" key="4">
    <source>
        <dbReference type="Proteomes" id="UP001212841"/>
    </source>
</evidence>
<feature type="non-terminal residue" evidence="3">
    <location>
        <position position="119"/>
    </location>
</feature>
<name>A0AAD5S9P4_9FUNG</name>
<protein>
    <submittedName>
        <fullName evidence="3">Uncharacterized protein</fullName>
    </submittedName>
</protein>
<evidence type="ECO:0000256" key="2">
    <source>
        <dbReference type="SAM" id="Phobius"/>
    </source>
</evidence>
<accession>A0AAD5S9P4</accession>
<feature type="transmembrane region" description="Helical" evidence="2">
    <location>
        <begin position="29"/>
        <end position="48"/>
    </location>
</feature>